<dbReference type="RefSeq" id="WP_125083153.1">
    <property type="nucleotide sequence ID" value="NZ_CP034248.1"/>
</dbReference>
<dbReference type="InterPro" id="IPR048276">
    <property type="entry name" value="Phage_tail-like_C"/>
</dbReference>
<proteinExistence type="predicted"/>
<dbReference type="AlphaFoldDB" id="A0A3Q8SC02"/>
<evidence type="ECO:0000313" key="2">
    <source>
        <dbReference type="EMBL" id="AZK47115.1"/>
    </source>
</evidence>
<gene>
    <name evidence="2" type="ORF">EIM92_13900</name>
</gene>
<organism evidence="2 3">
    <name type="scientific">Paenibacillus lentus</name>
    <dbReference type="NCBI Taxonomy" id="1338368"/>
    <lineage>
        <taxon>Bacteria</taxon>
        <taxon>Bacillati</taxon>
        <taxon>Bacillota</taxon>
        <taxon>Bacilli</taxon>
        <taxon>Bacillales</taxon>
        <taxon>Paenibacillaceae</taxon>
        <taxon>Paenibacillus</taxon>
    </lineage>
</organism>
<name>A0A3Q8SC02_9BACL</name>
<dbReference type="EMBL" id="CP034248">
    <property type="protein sequence ID" value="AZK47115.1"/>
    <property type="molecule type" value="Genomic_DNA"/>
</dbReference>
<evidence type="ECO:0000259" key="1">
    <source>
        <dbReference type="Pfam" id="PF20753"/>
    </source>
</evidence>
<feature type="domain" description="Phage tail-like C-terminal" evidence="1">
    <location>
        <begin position="109"/>
        <end position="206"/>
    </location>
</feature>
<accession>A0A3Q8SC02</accession>
<evidence type="ECO:0000313" key="3">
    <source>
        <dbReference type="Proteomes" id="UP000273145"/>
    </source>
</evidence>
<dbReference type="Proteomes" id="UP000273145">
    <property type="component" value="Chromosome"/>
</dbReference>
<reference evidence="2 3" key="1">
    <citation type="submission" date="2018-11" db="EMBL/GenBank/DDBJ databases">
        <title>Genome sequencing of Paenibacillus lentus DSM25539(T).</title>
        <authorList>
            <person name="Kook J.-K."/>
            <person name="Park S.-N."/>
            <person name="Lim Y.K."/>
        </authorList>
    </citation>
    <scope>NUCLEOTIDE SEQUENCE [LARGE SCALE GENOMIC DNA]</scope>
    <source>
        <strain evidence="2 3">DSM 25539</strain>
    </source>
</reference>
<keyword evidence="3" id="KW-1185">Reference proteome</keyword>
<protein>
    <recommendedName>
        <fullName evidence="1">Phage tail-like C-terminal domain-containing protein</fullName>
    </recommendedName>
</protein>
<dbReference type="Pfam" id="PF20753">
    <property type="entry name" value="DUF6558_C"/>
    <property type="match status" value="1"/>
</dbReference>
<dbReference type="KEGG" id="plen:EIM92_13900"/>
<sequence>MNWLQLGNLQGISTSPSFTVPLQVDGALTKISWKYSSPPGTKIIVQTRLSFSNGADWTEWRICTNGGAIPDLSSADKIDHPQMMYRVIISSPDYAAVPAFEEITFTFEPVIIIDNTGDLDCKPEIWITKEGNGDFSIVNLSSRAEEFKFSDLIDQETIYIDNEQEDIETSLAATYRYSNFNDNYLNLPAGSNLLKLSGKAKVQFRYQFKYL</sequence>
<dbReference type="OrthoDB" id="2587378at2"/>